<name>A0A8X6TN43_NEPPI</name>
<gene>
    <name evidence="1" type="ORF">NPIL_142071</name>
</gene>
<protein>
    <submittedName>
        <fullName evidence="1">Uncharacterized protein</fullName>
    </submittedName>
</protein>
<dbReference type="Proteomes" id="UP000887013">
    <property type="component" value="Unassembled WGS sequence"/>
</dbReference>
<accession>A0A8X6TN43</accession>
<sequence>MAIQCFFKIVSHLLQSAVNYVLDVDLMFFFEIFVFEVVVEFFKYLTVKPPLSSPSETELFAPFDQNVTNSGKKKIPVVRSMMIYTMCQALELSAELAPFEDKSAKFLTPMRSVRKITPLPAVYSITVYRICQALDLKAELRPQTERPNFGNFRMKPVPVVRSSTVFYMCRALALDVQLAEI</sequence>
<dbReference type="EMBL" id="BMAW01062775">
    <property type="protein sequence ID" value="GFT37348.1"/>
    <property type="molecule type" value="Genomic_DNA"/>
</dbReference>
<organism evidence="1 2">
    <name type="scientific">Nephila pilipes</name>
    <name type="common">Giant wood spider</name>
    <name type="synonym">Nephila maculata</name>
    <dbReference type="NCBI Taxonomy" id="299642"/>
    <lineage>
        <taxon>Eukaryota</taxon>
        <taxon>Metazoa</taxon>
        <taxon>Ecdysozoa</taxon>
        <taxon>Arthropoda</taxon>
        <taxon>Chelicerata</taxon>
        <taxon>Arachnida</taxon>
        <taxon>Araneae</taxon>
        <taxon>Araneomorphae</taxon>
        <taxon>Entelegynae</taxon>
        <taxon>Araneoidea</taxon>
        <taxon>Nephilidae</taxon>
        <taxon>Nephila</taxon>
    </lineage>
</organism>
<evidence type="ECO:0000313" key="2">
    <source>
        <dbReference type="Proteomes" id="UP000887013"/>
    </source>
</evidence>
<evidence type="ECO:0000313" key="1">
    <source>
        <dbReference type="EMBL" id="GFT37348.1"/>
    </source>
</evidence>
<comment type="caution">
    <text evidence="1">The sequence shown here is derived from an EMBL/GenBank/DDBJ whole genome shotgun (WGS) entry which is preliminary data.</text>
</comment>
<proteinExistence type="predicted"/>
<keyword evidence="2" id="KW-1185">Reference proteome</keyword>
<reference evidence="1" key="1">
    <citation type="submission" date="2020-08" db="EMBL/GenBank/DDBJ databases">
        <title>Multicomponent nature underlies the extraordinary mechanical properties of spider dragline silk.</title>
        <authorList>
            <person name="Kono N."/>
            <person name="Nakamura H."/>
            <person name="Mori M."/>
            <person name="Yoshida Y."/>
            <person name="Ohtoshi R."/>
            <person name="Malay A.D."/>
            <person name="Moran D.A.P."/>
            <person name="Tomita M."/>
            <person name="Numata K."/>
            <person name="Arakawa K."/>
        </authorList>
    </citation>
    <scope>NUCLEOTIDE SEQUENCE</scope>
</reference>
<dbReference type="OrthoDB" id="6472363at2759"/>
<dbReference type="AlphaFoldDB" id="A0A8X6TN43"/>